<evidence type="ECO:0000313" key="5">
    <source>
        <dbReference type="Proteomes" id="UP000605670"/>
    </source>
</evidence>
<dbReference type="PANTHER" id="PTHR36925:SF1">
    <property type="entry name" value="COBALT-PRECORRIN-6A REDUCTASE"/>
    <property type="match status" value="1"/>
</dbReference>
<dbReference type="Proteomes" id="UP000605670">
    <property type="component" value="Unassembled WGS sequence"/>
</dbReference>
<name>A0A917F6U1_9MICO</name>
<dbReference type="GO" id="GO:0009236">
    <property type="term" value="P:cobalamin biosynthetic process"/>
    <property type="evidence" value="ECO:0007669"/>
    <property type="project" value="UniProtKB-KW"/>
</dbReference>
<sequence length="253" mass="26624">MTSPFLPNVLVLGGTAEARDLAARLHAQGYAVTSSLAGRVSQPRLPVGAVRVGGFGGEAGLAAYLSETATTHLVDATHPFAATMSQHAARAAERTGVPLVRFARPGWAEHPDAGRWTWVESHEEAAALAAGGSRPFLTTGRQTLSGYAARAGLAGLPVLVRVVEEVDEELPEGWTVVRDRGPYTVEGEMRLMREHGTDLVVTKDSGGDYTSAKLDAAREVGARVVVVRRPATVPGVTAVEDLDDVVGWVTGRA</sequence>
<dbReference type="InterPro" id="IPR003723">
    <property type="entry name" value="Precorrin-6x_reduct"/>
</dbReference>
<keyword evidence="2" id="KW-0169">Cobalamin biosynthesis</keyword>
<evidence type="ECO:0000256" key="2">
    <source>
        <dbReference type="ARBA" id="ARBA00022573"/>
    </source>
</evidence>
<reference evidence="4" key="2">
    <citation type="submission" date="2020-09" db="EMBL/GenBank/DDBJ databases">
        <authorList>
            <person name="Sun Q."/>
            <person name="Zhou Y."/>
        </authorList>
    </citation>
    <scope>NUCLEOTIDE SEQUENCE</scope>
    <source>
        <strain evidence="4">CGMCC 1.12160</strain>
    </source>
</reference>
<dbReference type="PANTHER" id="PTHR36925">
    <property type="entry name" value="COBALT-PRECORRIN-6A REDUCTASE"/>
    <property type="match status" value="1"/>
</dbReference>
<dbReference type="PROSITE" id="PS51014">
    <property type="entry name" value="COBK_CBIJ"/>
    <property type="match status" value="1"/>
</dbReference>
<comment type="caution">
    <text evidence="4">The sequence shown here is derived from an EMBL/GenBank/DDBJ whole genome shotgun (WGS) entry which is preliminary data.</text>
</comment>
<evidence type="ECO:0000313" key="4">
    <source>
        <dbReference type="EMBL" id="GGF51969.1"/>
    </source>
</evidence>
<organism evidence="4 5">
    <name type="scientific">Ornithinimicrobium tianjinense</name>
    <dbReference type="NCBI Taxonomy" id="1195761"/>
    <lineage>
        <taxon>Bacteria</taxon>
        <taxon>Bacillati</taxon>
        <taxon>Actinomycetota</taxon>
        <taxon>Actinomycetes</taxon>
        <taxon>Micrococcales</taxon>
        <taxon>Ornithinimicrobiaceae</taxon>
        <taxon>Ornithinimicrobium</taxon>
    </lineage>
</organism>
<keyword evidence="3" id="KW-0560">Oxidoreductase</keyword>
<keyword evidence="5" id="KW-1185">Reference proteome</keyword>
<evidence type="ECO:0000256" key="1">
    <source>
        <dbReference type="ARBA" id="ARBA00004953"/>
    </source>
</evidence>
<comment type="pathway">
    <text evidence="1">Cofactor biosynthesis; adenosylcobalamin biosynthesis.</text>
</comment>
<evidence type="ECO:0000256" key="3">
    <source>
        <dbReference type="ARBA" id="ARBA00023002"/>
    </source>
</evidence>
<accession>A0A917F6U1</accession>
<dbReference type="NCBIfam" id="TIGR00715">
    <property type="entry name" value="precor6x_red"/>
    <property type="match status" value="1"/>
</dbReference>
<dbReference type="RefSeq" id="WP_188430363.1">
    <property type="nucleotide sequence ID" value="NZ_BAABKH010000003.1"/>
</dbReference>
<dbReference type="EMBL" id="BMEM01000003">
    <property type="protein sequence ID" value="GGF51969.1"/>
    <property type="molecule type" value="Genomic_DNA"/>
</dbReference>
<dbReference type="GO" id="GO:0016994">
    <property type="term" value="F:precorrin-6A reductase activity"/>
    <property type="evidence" value="ECO:0007669"/>
    <property type="project" value="InterPro"/>
</dbReference>
<dbReference type="Pfam" id="PF02571">
    <property type="entry name" value="CbiJ"/>
    <property type="match status" value="1"/>
</dbReference>
<dbReference type="NCBIfam" id="NF005968">
    <property type="entry name" value="PRK08057.1-2"/>
    <property type="match status" value="1"/>
</dbReference>
<protein>
    <submittedName>
        <fullName evidence="4">Precorrin-6A reductase</fullName>
    </submittedName>
</protein>
<reference evidence="4" key="1">
    <citation type="journal article" date="2014" name="Int. J. Syst. Evol. Microbiol.">
        <title>Complete genome sequence of Corynebacterium casei LMG S-19264T (=DSM 44701T), isolated from a smear-ripened cheese.</title>
        <authorList>
            <consortium name="US DOE Joint Genome Institute (JGI-PGF)"/>
            <person name="Walter F."/>
            <person name="Albersmeier A."/>
            <person name="Kalinowski J."/>
            <person name="Ruckert C."/>
        </authorList>
    </citation>
    <scope>NUCLEOTIDE SEQUENCE</scope>
    <source>
        <strain evidence="4">CGMCC 1.12160</strain>
    </source>
</reference>
<gene>
    <name evidence="4" type="ORF">GCM10011366_19800</name>
</gene>
<proteinExistence type="predicted"/>
<dbReference type="AlphaFoldDB" id="A0A917F6U1"/>